<dbReference type="KEGG" id="prz:GZH47_33040"/>
<geneLocation type="plasmid" evidence="1 2">
    <name>unnamed2</name>
</geneLocation>
<dbReference type="AlphaFoldDB" id="A0A6C0PBF0"/>
<sequence length="154" mass="16965">MKQAYGYIVEESKKRILVGKKADIIAIAADFPGTMIEYAANLEQLLASVKAIGYEVICHNPTTKMEQMFAGYKPTDTLPPAPPSPPTSSAPDDLAIRRFCIQPIEKEFAVMVATNYGVQYLNRGLLSKAKDAYLKYVADRSLLMTDLKAATVPF</sequence>
<gene>
    <name evidence="1" type="ORF">GZH47_33040</name>
</gene>
<keyword evidence="1" id="KW-0614">Plasmid</keyword>
<evidence type="ECO:0000313" key="1">
    <source>
        <dbReference type="EMBL" id="QHW35721.1"/>
    </source>
</evidence>
<keyword evidence="2" id="KW-1185">Reference proteome</keyword>
<dbReference type="RefSeq" id="WP_162645855.1">
    <property type="nucleotide sequence ID" value="NZ_CP048288.1"/>
</dbReference>
<reference evidence="1 2" key="1">
    <citation type="submission" date="2020-02" db="EMBL/GenBank/DDBJ databases">
        <title>Paenibacillus sp. nov., isolated from rhizosphere soil of tomato.</title>
        <authorList>
            <person name="Weon H.-Y."/>
            <person name="Lee S.A."/>
        </authorList>
    </citation>
    <scope>NUCLEOTIDE SEQUENCE [LARGE SCALE GENOMIC DNA]</scope>
    <source>
        <strain evidence="1 2">14171R-81</strain>
        <plasmid evidence="1 2">unnamed2</plasmid>
    </source>
</reference>
<evidence type="ECO:0000313" key="2">
    <source>
        <dbReference type="Proteomes" id="UP000479114"/>
    </source>
</evidence>
<organism evidence="1 2">
    <name type="scientific">Paenibacillus rhizovicinus</name>
    <dbReference type="NCBI Taxonomy" id="2704463"/>
    <lineage>
        <taxon>Bacteria</taxon>
        <taxon>Bacillati</taxon>
        <taxon>Bacillota</taxon>
        <taxon>Bacilli</taxon>
        <taxon>Bacillales</taxon>
        <taxon>Paenibacillaceae</taxon>
        <taxon>Paenibacillus</taxon>
    </lineage>
</organism>
<protein>
    <submittedName>
        <fullName evidence="1">Uncharacterized protein</fullName>
    </submittedName>
</protein>
<name>A0A6C0PBF0_9BACL</name>
<dbReference type="EMBL" id="CP048288">
    <property type="protein sequence ID" value="QHW35721.1"/>
    <property type="molecule type" value="Genomic_DNA"/>
</dbReference>
<accession>A0A6C0PBF0</accession>
<dbReference type="Proteomes" id="UP000479114">
    <property type="component" value="Plasmid unnamed2"/>
</dbReference>
<proteinExistence type="predicted"/>